<evidence type="ECO:0000313" key="12">
    <source>
        <dbReference type="Proteomes" id="UP000236311"/>
    </source>
</evidence>
<dbReference type="Pfam" id="PF07690">
    <property type="entry name" value="MFS_1"/>
    <property type="match status" value="1"/>
</dbReference>
<feature type="transmembrane region" description="Helical" evidence="9">
    <location>
        <begin position="107"/>
        <end position="128"/>
    </location>
</feature>
<dbReference type="SUPFAM" id="SSF49785">
    <property type="entry name" value="Galactose-binding domain-like"/>
    <property type="match status" value="1"/>
</dbReference>
<keyword evidence="11" id="KW-0326">Glycosidase</keyword>
<gene>
    <name evidence="11" type="primary">ebgA_3</name>
    <name evidence="11" type="ORF">AMURIS_02714</name>
</gene>
<evidence type="ECO:0000313" key="11">
    <source>
        <dbReference type="EMBL" id="SOY29993.1"/>
    </source>
</evidence>
<dbReference type="GO" id="GO:0005975">
    <property type="term" value="P:carbohydrate metabolic process"/>
    <property type="evidence" value="ECO:0007669"/>
    <property type="project" value="InterPro"/>
</dbReference>
<dbReference type="Pfam" id="PF02836">
    <property type="entry name" value="Glyco_hydro_2_C"/>
    <property type="match status" value="1"/>
</dbReference>
<feature type="transmembrane region" description="Helical" evidence="9">
    <location>
        <begin position="404"/>
        <end position="424"/>
    </location>
</feature>
<evidence type="ECO:0000256" key="6">
    <source>
        <dbReference type="ARBA" id="ARBA00022989"/>
    </source>
</evidence>
<dbReference type="CDD" id="cd06174">
    <property type="entry name" value="MFS"/>
    <property type="match status" value="1"/>
</dbReference>
<feature type="transmembrane region" description="Helical" evidence="9">
    <location>
        <begin position="77"/>
        <end position="95"/>
    </location>
</feature>
<dbReference type="InterPro" id="IPR054593">
    <property type="entry name" value="Beta-mannosidase-like_N2"/>
</dbReference>
<keyword evidence="7 9" id="KW-0472">Membrane</keyword>
<dbReference type="Gene3D" id="1.20.1250.20">
    <property type="entry name" value="MFS general substrate transporter like domains"/>
    <property type="match status" value="2"/>
</dbReference>
<evidence type="ECO:0000256" key="5">
    <source>
        <dbReference type="ARBA" id="ARBA00022801"/>
    </source>
</evidence>
<feature type="transmembrane region" description="Helical" evidence="9">
    <location>
        <begin position="237"/>
        <end position="260"/>
    </location>
</feature>
<proteinExistence type="inferred from homology"/>
<dbReference type="SUPFAM" id="SSF103473">
    <property type="entry name" value="MFS general substrate transporter"/>
    <property type="match status" value="1"/>
</dbReference>
<dbReference type="InterPro" id="IPR017853">
    <property type="entry name" value="GH"/>
</dbReference>
<keyword evidence="4 9" id="KW-0812">Transmembrane</keyword>
<feature type="transmembrane region" description="Helical" evidence="9">
    <location>
        <begin position="183"/>
        <end position="205"/>
    </location>
</feature>
<organism evidence="11 12">
    <name type="scientific">Acetatifactor muris</name>
    <dbReference type="NCBI Taxonomy" id="879566"/>
    <lineage>
        <taxon>Bacteria</taxon>
        <taxon>Bacillati</taxon>
        <taxon>Bacillota</taxon>
        <taxon>Clostridia</taxon>
        <taxon>Lachnospirales</taxon>
        <taxon>Lachnospiraceae</taxon>
        <taxon>Acetatifactor</taxon>
    </lineage>
</organism>
<protein>
    <submittedName>
        <fullName evidence="11">Evolved beta-galactosidase subunit alpha</fullName>
        <ecNumber evidence="11">3.2.1.23</ecNumber>
    </submittedName>
</protein>
<feature type="region of interest" description="Disordered" evidence="8">
    <location>
        <begin position="676"/>
        <end position="714"/>
    </location>
</feature>
<dbReference type="SUPFAM" id="SSF51445">
    <property type="entry name" value="(Trans)glycosidases"/>
    <property type="match status" value="1"/>
</dbReference>
<dbReference type="Pfam" id="PF22666">
    <property type="entry name" value="Glyco_hydro_2_N2"/>
    <property type="match status" value="1"/>
</dbReference>
<evidence type="ECO:0000259" key="10">
    <source>
        <dbReference type="PROSITE" id="PS50850"/>
    </source>
</evidence>
<feature type="transmembrane region" description="Helical" evidence="9">
    <location>
        <begin position="324"/>
        <end position="344"/>
    </location>
</feature>
<keyword evidence="6 9" id="KW-1133">Transmembrane helix</keyword>
<evidence type="ECO:0000256" key="1">
    <source>
        <dbReference type="ARBA" id="ARBA00004651"/>
    </source>
</evidence>
<dbReference type="SUPFAM" id="SSF49303">
    <property type="entry name" value="beta-Galactosidase/glucuronidase domain"/>
    <property type="match status" value="1"/>
</dbReference>
<feature type="transmembrane region" description="Helical" evidence="9">
    <location>
        <begin position="272"/>
        <end position="290"/>
    </location>
</feature>
<dbReference type="GO" id="GO:0004565">
    <property type="term" value="F:beta-galactosidase activity"/>
    <property type="evidence" value="ECO:0007669"/>
    <property type="project" value="UniProtKB-EC"/>
</dbReference>
<evidence type="ECO:0000256" key="4">
    <source>
        <dbReference type="ARBA" id="ARBA00022692"/>
    </source>
</evidence>
<dbReference type="Proteomes" id="UP000236311">
    <property type="component" value="Unassembled WGS sequence"/>
</dbReference>
<comment type="subcellular location">
    <subcellularLocation>
        <location evidence="1">Cell membrane</location>
        <topology evidence="1">Multi-pass membrane protein</topology>
    </subcellularLocation>
</comment>
<dbReference type="InterPro" id="IPR020846">
    <property type="entry name" value="MFS_dom"/>
</dbReference>
<name>A0A2K4ZHN1_9FIRM</name>
<dbReference type="PROSITE" id="PS50850">
    <property type="entry name" value="MFS"/>
    <property type="match status" value="1"/>
</dbReference>
<comment type="similarity">
    <text evidence="2">Belongs to the glycosyl hydrolase 2 family.</text>
</comment>
<dbReference type="InterPro" id="IPR036259">
    <property type="entry name" value="MFS_trans_sf"/>
</dbReference>
<keyword evidence="3" id="KW-0813">Transport</keyword>
<dbReference type="InterPro" id="IPR051913">
    <property type="entry name" value="GH2_Domain-Containing"/>
</dbReference>
<dbReference type="Gene3D" id="3.20.20.80">
    <property type="entry name" value="Glycosidases"/>
    <property type="match status" value="1"/>
</dbReference>
<sequence>MEKRFNGKFWTALVIFSLIGQVAWVVENMYFNVFIYKMFHASAADISLMVGASSVAATVTTIFMGALTDYLGRRKGFICGGYLAWGISILAFAFLRMDLLTPLAGNALQAASLGITLVIILDCVMTFLGSSANDASFNAWMTDWGDSSNRGKIEGVNSMMPLVAILVVFGGFSVFDLDKAESWTAIYLIVGIAVTLIGVSGFFLIDEKNLLLPEDKAGFRENLFYSFRPSVVRENPLLYAIIGAFAVFGVSINIFMPYLILYYEKTLGMTDYVLIMAPAIVMAAVITAFYGRLFDLLGFKSSVIPAVCLLMAGYILLYTGRSTAVVFIGSLLMMTGYLTGMAVFGAMIRSHIPEGKAGRFQGIRIIGQVLVPGILGPAVGAAVLCDAEQIINSDGTASFLPNRNIYAAAFAVAAGLLILLWLIFRMMRNGHHLLLSQSGRELLTSIGLLPKCQETEPQNTDRRNINAESSTQTEEIWAGYPRPRMRRTSFRSLNGKWTLNGKEILIPFPPQSLLSGYQGPIGRHLEYVRKFILPPAEKGRRLILHFGAVDQIAEVYLNGLYLGKHEGGYLPFSFDITNAMQEGENQLLVKATDALSPRYPYGKQRKARGGMWYTPVSGIWQNVWLEYVPEVYITGLDITADTEKVHIHVRSSADTAVSSHDNADIPHIGEPLRQSASATLQQKAGPTTDAQSKGITGQEAFPQQDPPPKPGGISVTVKLHNGSLYSVRTQNQELEINLSQLQLADGSTYQPVLWSPEHPCLYDITVTMGEDIVSSYFGLRTVETRMLNGIPRICLNGEPIFLHGVLDQGYFCDGIYLPAREEDYQQDILRMKELGFNLLRKHIKIEPECFYYYCDVHGMLVMQDMVNSGLYSWIKDTALPTIGIFQKGNGRLWGRKKRRDFFVRHMEATIRHLQSHPSVIAYTLFNEGWGQFDGDAIYDRARALDPTRLYDTASGWFPVSKSDFDSQHIYFRKLMIPEKPERPVLISECGGYSYRIPNHYYAKYNQFGYGECADSQELTARIRALYGEMVMDNIPKGVCGCIYTQLSDVEDETNGLYTYDRKVCKAKPVQMKEMGRHLEDRMRACYENIMEK</sequence>
<feature type="transmembrane region" description="Helical" evidence="9">
    <location>
        <begin position="297"/>
        <end position="318"/>
    </location>
</feature>
<keyword evidence="12" id="KW-1185">Reference proteome</keyword>
<reference evidence="11 12" key="1">
    <citation type="submission" date="2018-01" db="EMBL/GenBank/DDBJ databases">
        <authorList>
            <person name="Gaut B.S."/>
            <person name="Morton B.R."/>
            <person name="Clegg M.T."/>
            <person name="Duvall M.R."/>
        </authorList>
    </citation>
    <scope>NUCLEOTIDE SEQUENCE [LARGE SCALE GENOMIC DNA]</scope>
    <source>
        <strain evidence="11">GP69</strain>
    </source>
</reference>
<dbReference type="Gene3D" id="2.60.120.260">
    <property type="entry name" value="Galactose-binding domain-like"/>
    <property type="match status" value="1"/>
</dbReference>
<feature type="compositionally biased region" description="Polar residues" evidence="8">
    <location>
        <begin position="676"/>
        <end position="695"/>
    </location>
</feature>
<dbReference type="InterPro" id="IPR011701">
    <property type="entry name" value="MFS"/>
</dbReference>
<dbReference type="PANTHER" id="PTHR42732:SF2">
    <property type="entry name" value="BETA-MANNOSIDASE"/>
    <property type="match status" value="1"/>
</dbReference>
<dbReference type="AlphaFoldDB" id="A0A2K4ZHN1"/>
<dbReference type="EMBL" id="OFSM01000013">
    <property type="protein sequence ID" value="SOY29993.1"/>
    <property type="molecule type" value="Genomic_DNA"/>
</dbReference>
<dbReference type="EC" id="3.2.1.23" evidence="11"/>
<feature type="transmembrane region" description="Helical" evidence="9">
    <location>
        <begin position="46"/>
        <end position="65"/>
    </location>
</feature>
<accession>A0A2K4ZHN1</accession>
<evidence type="ECO:0000256" key="2">
    <source>
        <dbReference type="ARBA" id="ARBA00007401"/>
    </source>
</evidence>
<feature type="transmembrane region" description="Helical" evidence="9">
    <location>
        <begin position="9"/>
        <end position="26"/>
    </location>
</feature>
<keyword evidence="5 11" id="KW-0378">Hydrolase</keyword>
<dbReference type="InterPro" id="IPR006102">
    <property type="entry name" value="Ig-like_GH2"/>
</dbReference>
<feature type="domain" description="Major facilitator superfamily (MFS) profile" evidence="10">
    <location>
        <begin position="1"/>
        <end position="432"/>
    </location>
</feature>
<dbReference type="Pfam" id="PF00703">
    <property type="entry name" value="Glyco_hydro_2"/>
    <property type="match status" value="1"/>
</dbReference>
<evidence type="ECO:0000256" key="9">
    <source>
        <dbReference type="SAM" id="Phobius"/>
    </source>
</evidence>
<evidence type="ECO:0000256" key="8">
    <source>
        <dbReference type="SAM" id="MobiDB-lite"/>
    </source>
</evidence>
<dbReference type="GO" id="GO:0005886">
    <property type="term" value="C:plasma membrane"/>
    <property type="evidence" value="ECO:0007669"/>
    <property type="project" value="UniProtKB-SubCell"/>
</dbReference>
<evidence type="ECO:0000256" key="3">
    <source>
        <dbReference type="ARBA" id="ARBA00022448"/>
    </source>
</evidence>
<evidence type="ECO:0000256" key="7">
    <source>
        <dbReference type="ARBA" id="ARBA00023136"/>
    </source>
</evidence>
<dbReference type="GO" id="GO:0022857">
    <property type="term" value="F:transmembrane transporter activity"/>
    <property type="evidence" value="ECO:0007669"/>
    <property type="project" value="InterPro"/>
</dbReference>
<dbReference type="InterPro" id="IPR006103">
    <property type="entry name" value="Glyco_hydro_2_cat"/>
</dbReference>
<dbReference type="InterPro" id="IPR036156">
    <property type="entry name" value="Beta-gal/glucu_dom_sf"/>
</dbReference>
<dbReference type="InterPro" id="IPR008979">
    <property type="entry name" value="Galactose-bd-like_sf"/>
</dbReference>
<dbReference type="PANTHER" id="PTHR42732">
    <property type="entry name" value="BETA-GALACTOSIDASE"/>
    <property type="match status" value="1"/>
</dbReference>
<feature type="transmembrane region" description="Helical" evidence="9">
    <location>
        <begin position="365"/>
        <end position="384"/>
    </location>
</feature>
<dbReference type="RefSeq" id="WP_172455122.1">
    <property type="nucleotide sequence ID" value="NZ_JANJZD010000012.1"/>
</dbReference>